<evidence type="ECO:0000256" key="4">
    <source>
        <dbReference type="SAM" id="MobiDB-lite"/>
    </source>
</evidence>
<feature type="domain" description="PD-(D/E)XK endonuclease-like" evidence="5">
    <location>
        <begin position="129"/>
        <end position="262"/>
    </location>
</feature>
<evidence type="ECO:0000256" key="2">
    <source>
        <dbReference type="ARBA" id="ARBA00022806"/>
    </source>
</evidence>
<dbReference type="Pfam" id="PF12705">
    <property type="entry name" value="PDDEXK_1"/>
    <property type="match status" value="1"/>
</dbReference>
<keyword evidence="2" id="KW-0547">Nucleotide-binding</keyword>
<keyword evidence="2" id="KW-0378">Hydrolase</keyword>
<keyword evidence="2" id="KW-0347">Helicase</keyword>
<comment type="caution">
    <text evidence="6">The sequence shown here is derived from an EMBL/GenBank/DDBJ whole genome shotgun (WGS) entry which is preliminary data.</text>
</comment>
<dbReference type="AlphaFoldDB" id="A0A0A2A332"/>
<dbReference type="OrthoDB" id="538495at2"/>
<dbReference type="InterPro" id="IPR038726">
    <property type="entry name" value="PDDEXK_AddAB-type"/>
</dbReference>
<keyword evidence="3" id="KW-0234">DNA repair</keyword>
<keyword evidence="2" id="KW-0067">ATP-binding</keyword>
<evidence type="ECO:0000256" key="1">
    <source>
        <dbReference type="ARBA" id="ARBA00022763"/>
    </source>
</evidence>
<reference evidence="7" key="1">
    <citation type="journal article" date="2014" name="Sci. Data">
        <title>Genomes of diverse isolates of the marine cyanobacterium Prochlorococcus.</title>
        <authorList>
            <person name="Biller S."/>
            <person name="Berube P."/>
            <person name="Thompson J."/>
            <person name="Kelly L."/>
            <person name="Roggensack S."/>
            <person name="Awad L."/>
            <person name="Roache-Johnson K."/>
            <person name="Ding H."/>
            <person name="Giovannoni S.J."/>
            <person name="Moore L.R."/>
            <person name="Chisholm S.W."/>
        </authorList>
    </citation>
    <scope>NUCLEOTIDE SEQUENCE [LARGE SCALE GENOMIC DNA]</scope>
    <source>
        <strain evidence="7">MIT 9201</strain>
    </source>
</reference>
<dbReference type="eggNOG" id="COG1468">
    <property type="taxonomic scope" value="Bacteria"/>
</dbReference>
<organism evidence="6 7">
    <name type="scientific">Prochlorococcus marinus str. MIT 9201</name>
    <dbReference type="NCBI Taxonomy" id="93057"/>
    <lineage>
        <taxon>Bacteria</taxon>
        <taxon>Bacillati</taxon>
        <taxon>Cyanobacteriota</taxon>
        <taxon>Cyanophyceae</taxon>
        <taxon>Synechococcales</taxon>
        <taxon>Prochlorococcaceae</taxon>
        <taxon>Prochlorococcus</taxon>
    </lineage>
</organism>
<dbReference type="InterPro" id="IPR011604">
    <property type="entry name" value="PDDEXK-like_dom_sf"/>
</dbReference>
<feature type="region of interest" description="Disordered" evidence="4">
    <location>
        <begin position="1"/>
        <end position="31"/>
    </location>
</feature>
<evidence type="ECO:0000256" key="3">
    <source>
        <dbReference type="ARBA" id="ARBA00023204"/>
    </source>
</evidence>
<dbReference type="STRING" id="93057.EU95_0681"/>
<dbReference type="EMBL" id="JNAL01000009">
    <property type="protein sequence ID" value="KGF96302.1"/>
    <property type="molecule type" value="Genomic_DNA"/>
</dbReference>
<feature type="compositionally biased region" description="Basic and acidic residues" evidence="4">
    <location>
        <begin position="1"/>
        <end position="13"/>
    </location>
</feature>
<proteinExistence type="predicted"/>
<evidence type="ECO:0000313" key="7">
    <source>
        <dbReference type="Proteomes" id="UP000030355"/>
    </source>
</evidence>
<sequence length="284" mass="33409">MIDLKRNSKKEPVKATGLKARASSSYSPNQKDDFKISRGRFSNFLTCKRCFYLDRVKGLDPPGTPGWTLNETTDLLLKKEFDYCRERQIPHRLFIDNDLSHLVPFDHPEIDDWRNSLHKGLMLRHKHTNIILTGGVDDIWQHKITKQLIVVDYKSQAKLGRVDKQDYLDDPYHEGYKIQMDFYAYLLKGMGFDVHKTSYFLVCNAKRDDEEFNKRMNFDEYLVPYDWNIDWIEEEIDSMVSLMNKDQIPEPNLSCKNCAYSEQYAKLVCNPVKVDNTEIQGNLF</sequence>
<accession>A0A0A2A332</accession>
<dbReference type="Gene3D" id="3.90.320.10">
    <property type="match status" value="1"/>
</dbReference>
<gene>
    <name evidence="6" type="ORF">EU95_0681</name>
</gene>
<keyword evidence="1" id="KW-0227">DNA damage</keyword>
<protein>
    <recommendedName>
        <fullName evidence="5">PD-(D/E)XK endonuclease-like domain-containing protein</fullName>
    </recommendedName>
</protein>
<name>A0A0A2A332_PROMR</name>
<evidence type="ECO:0000259" key="5">
    <source>
        <dbReference type="Pfam" id="PF12705"/>
    </source>
</evidence>
<dbReference type="RefSeq" id="WP_032521855.1">
    <property type="nucleotide sequence ID" value="NZ_CP138977.1"/>
</dbReference>
<evidence type="ECO:0000313" key="6">
    <source>
        <dbReference type="EMBL" id="KGF96302.1"/>
    </source>
</evidence>
<dbReference type="Proteomes" id="UP000030355">
    <property type="component" value="Unassembled WGS sequence"/>
</dbReference>
<dbReference type="GO" id="GO:0004386">
    <property type="term" value="F:helicase activity"/>
    <property type="evidence" value="ECO:0007669"/>
    <property type="project" value="UniProtKB-KW"/>
</dbReference>
<dbReference type="GO" id="GO:0006281">
    <property type="term" value="P:DNA repair"/>
    <property type="evidence" value="ECO:0007669"/>
    <property type="project" value="UniProtKB-KW"/>
</dbReference>